<comment type="caution">
    <text evidence="2">The sequence shown here is derived from an EMBL/GenBank/DDBJ whole genome shotgun (WGS) entry which is preliminary data.</text>
</comment>
<accession>A0ABR3A7N2</accession>
<evidence type="ECO:0000313" key="3">
    <source>
        <dbReference type="Proteomes" id="UP001437256"/>
    </source>
</evidence>
<dbReference type="Proteomes" id="UP001437256">
    <property type="component" value="Unassembled WGS sequence"/>
</dbReference>
<dbReference type="EMBL" id="JBBXMP010000013">
    <property type="protein sequence ID" value="KAL0069316.1"/>
    <property type="molecule type" value="Genomic_DNA"/>
</dbReference>
<protein>
    <recommendedName>
        <fullName evidence="4">Arrestin-like N-terminal domain-containing protein</fullName>
    </recommendedName>
</protein>
<evidence type="ECO:0000313" key="2">
    <source>
        <dbReference type="EMBL" id="KAL0069316.1"/>
    </source>
</evidence>
<evidence type="ECO:0000256" key="1">
    <source>
        <dbReference type="SAM" id="MobiDB-lite"/>
    </source>
</evidence>
<feature type="region of interest" description="Disordered" evidence="1">
    <location>
        <begin position="1"/>
        <end position="34"/>
    </location>
</feature>
<gene>
    <name evidence="2" type="ORF">AAF712_003681</name>
</gene>
<name>A0ABR3A7N2_9AGAR</name>
<feature type="compositionally biased region" description="Low complexity" evidence="1">
    <location>
        <begin position="1"/>
        <end position="17"/>
    </location>
</feature>
<keyword evidence="3" id="KW-1185">Reference proteome</keyword>
<sequence length="390" mass="43151">MDDLPSYSPSSPTPSYSRVPASGESVLATSPTNFTTPTGTYEKWFGSSRIILTGQEDGTTSPSYGRKGVINGTIEFDDVQTVEHVRLKLIGKLKSSVTGSTSCSKSTRILYQTESVWSRLSEARQGPLSVSFATSFPATFRDGVETRPLPSSYEIAYAGNPSLSARCSYHLKIIVRYRSSLWPKKKTITIPITYTPRKRPPQPVLRGCDFRSTVKSLPEEWFETSSILIPQRLHEKPLQARFYIPAVKIFGLSDNIPIHIQLKGPVSSLRKFCSCPQTAPTENTPTHKHHSSCTVLTVKLIRQASIKSLPPTFELSGSHPESSINGADTTEELEWAGELRCNDNVRVGQFDAGNVSVRDFVIFSFDSPEQNYSFSSVPIALVTDTWSEDV</sequence>
<evidence type="ECO:0008006" key="4">
    <source>
        <dbReference type="Google" id="ProtNLM"/>
    </source>
</evidence>
<organism evidence="2 3">
    <name type="scientific">Marasmius tenuissimus</name>
    <dbReference type="NCBI Taxonomy" id="585030"/>
    <lineage>
        <taxon>Eukaryota</taxon>
        <taxon>Fungi</taxon>
        <taxon>Dikarya</taxon>
        <taxon>Basidiomycota</taxon>
        <taxon>Agaricomycotina</taxon>
        <taxon>Agaricomycetes</taxon>
        <taxon>Agaricomycetidae</taxon>
        <taxon>Agaricales</taxon>
        <taxon>Marasmiineae</taxon>
        <taxon>Marasmiaceae</taxon>
        <taxon>Marasmius</taxon>
    </lineage>
</organism>
<proteinExistence type="predicted"/>
<reference evidence="2 3" key="1">
    <citation type="submission" date="2024-05" db="EMBL/GenBank/DDBJ databases">
        <title>A draft genome resource for the thread blight pathogen Marasmius tenuissimus strain MS-2.</title>
        <authorList>
            <person name="Yulfo-Soto G.E."/>
            <person name="Baruah I.K."/>
            <person name="Amoako-Attah I."/>
            <person name="Bukari Y."/>
            <person name="Meinhardt L.W."/>
            <person name="Bailey B.A."/>
            <person name="Cohen S.P."/>
        </authorList>
    </citation>
    <scope>NUCLEOTIDE SEQUENCE [LARGE SCALE GENOMIC DNA]</scope>
    <source>
        <strain evidence="2 3">MS-2</strain>
    </source>
</reference>